<sequence length="241" mass="26379">MMDRPLAQRVIGILGGASNVATGAYYERINAFANARLGGWDIAETLIAGMNFGNIEALVRDGDWTTLSAYMDRHIARLAAGGADLLLCVSNTLHPPLGEIADRHGLRLIHIADPTGAAIRAAGLGRVALFGTRPTMELTHLAERYRDRHGVEVVLPSTDERVEIDRIIFDELVRFDVRDASRTRYETIARRLAAEEGAEGVIMGYTEIFTLMRQDGLPNLPLFDTTDLHCRAAVDAALEGL</sequence>
<dbReference type="PATRIC" id="fig|935700.4.peg.3618"/>
<accession>A0A0D1CJ91</accession>
<name>A0A0D1CJ91_9RHOB</name>
<dbReference type="Pfam" id="PF01177">
    <property type="entry name" value="Asp_Glu_race"/>
    <property type="match status" value="1"/>
</dbReference>
<dbReference type="NCBIfam" id="TIGR00035">
    <property type="entry name" value="asp_race"/>
    <property type="match status" value="1"/>
</dbReference>
<proteinExistence type="inferred from homology"/>
<evidence type="ECO:0000256" key="1">
    <source>
        <dbReference type="ARBA" id="ARBA00007847"/>
    </source>
</evidence>
<comment type="caution">
    <text evidence="3">The sequence shown here is derived from an EMBL/GenBank/DDBJ whole genome shotgun (WGS) entry which is preliminary data.</text>
</comment>
<dbReference type="SUPFAM" id="SSF53681">
    <property type="entry name" value="Aspartate/glutamate racemase"/>
    <property type="match status" value="2"/>
</dbReference>
<dbReference type="RefSeq" id="WP_043920281.1">
    <property type="nucleotide sequence ID" value="NZ_FZPF01000019.1"/>
</dbReference>
<dbReference type="PANTHER" id="PTHR21198">
    <property type="entry name" value="GLUTAMATE RACEMASE"/>
    <property type="match status" value="1"/>
</dbReference>
<dbReference type="STRING" id="935700.jaqu_35100"/>
<dbReference type="AlphaFoldDB" id="A0A0D1CJ91"/>
<organism evidence="3 4">
    <name type="scientific">Jannaschia aquimarina</name>
    <dbReference type="NCBI Taxonomy" id="935700"/>
    <lineage>
        <taxon>Bacteria</taxon>
        <taxon>Pseudomonadati</taxon>
        <taxon>Pseudomonadota</taxon>
        <taxon>Alphaproteobacteria</taxon>
        <taxon>Rhodobacterales</taxon>
        <taxon>Roseobacteraceae</taxon>
        <taxon>Jannaschia</taxon>
    </lineage>
</organism>
<dbReference type="OrthoDB" id="9803739at2"/>
<dbReference type="InterPro" id="IPR015942">
    <property type="entry name" value="Asp/Glu/hydantoin_racemase"/>
</dbReference>
<keyword evidence="4" id="KW-1185">Reference proteome</keyword>
<dbReference type="GO" id="GO:0047661">
    <property type="term" value="F:amino-acid racemase activity"/>
    <property type="evidence" value="ECO:0007669"/>
    <property type="project" value="InterPro"/>
</dbReference>
<dbReference type="InterPro" id="IPR004380">
    <property type="entry name" value="Asp_race"/>
</dbReference>
<evidence type="ECO:0000256" key="2">
    <source>
        <dbReference type="ARBA" id="ARBA00023235"/>
    </source>
</evidence>
<protein>
    <submittedName>
        <fullName evidence="3">Putative racemase</fullName>
    </submittedName>
</protein>
<dbReference type="Gene3D" id="3.40.50.1860">
    <property type="match status" value="2"/>
</dbReference>
<evidence type="ECO:0000313" key="3">
    <source>
        <dbReference type="EMBL" id="KIT14772.1"/>
    </source>
</evidence>
<dbReference type="Proteomes" id="UP000032232">
    <property type="component" value="Unassembled WGS sequence"/>
</dbReference>
<dbReference type="EMBL" id="JYFE01000063">
    <property type="protein sequence ID" value="KIT14772.1"/>
    <property type="molecule type" value="Genomic_DNA"/>
</dbReference>
<keyword evidence="2" id="KW-0413">Isomerase</keyword>
<gene>
    <name evidence="3" type="ORF">jaqu_35100</name>
</gene>
<dbReference type="PANTHER" id="PTHR21198:SF7">
    <property type="entry name" value="ASPARTATE-GLUTAMATE RACEMASE FAMILY"/>
    <property type="match status" value="1"/>
</dbReference>
<evidence type="ECO:0000313" key="4">
    <source>
        <dbReference type="Proteomes" id="UP000032232"/>
    </source>
</evidence>
<dbReference type="InterPro" id="IPR001920">
    <property type="entry name" value="Asp/Glu_race"/>
</dbReference>
<reference evidence="3 4" key="1">
    <citation type="submission" date="2015-02" db="EMBL/GenBank/DDBJ databases">
        <title>Genome Sequence of Jannaschia aquimarina DSM28248, a member of the Roseobacter clade.</title>
        <authorList>
            <person name="Voget S."/>
            <person name="Daniel R."/>
        </authorList>
    </citation>
    <scope>NUCLEOTIDE SEQUENCE [LARGE SCALE GENOMIC DNA]</scope>
    <source>
        <strain evidence="3 4">GSW-M26</strain>
    </source>
</reference>
<comment type="similarity">
    <text evidence="1">Belongs to the aspartate/glutamate racemases family.</text>
</comment>